<accession>A0A6A6FXF4</accession>
<evidence type="ECO:0000313" key="2">
    <source>
        <dbReference type="Proteomes" id="UP000799539"/>
    </source>
</evidence>
<gene>
    <name evidence="1" type="ORF">CERZMDRAFT_80699</name>
</gene>
<reference evidence="1" key="1">
    <citation type="journal article" date="2020" name="Stud. Mycol.">
        <title>101 Dothideomycetes genomes: a test case for predicting lifestyles and emergence of pathogens.</title>
        <authorList>
            <person name="Haridas S."/>
            <person name="Albert R."/>
            <person name="Binder M."/>
            <person name="Bloem J."/>
            <person name="Labutti K."/>
            <person name="Salamov A."/>
            <person name="Andreopoulos B."/>
            <person name="Baker S."/>
            <person name="Barry K."/>
            <person name="Bills G."/>
            <person name="Bluhm B."/>
            <person name="Cannon C."/>
            <person name="Castanera R."/>
            <person name="Culley D."/>
            <person name="Daum C."/>
            <person name="Ezra D."/>
            <person name="Gonzalez J."/>
            <person name="Henrissat B."/>
            <person name="Kuo A."/>
            <person name="Liang C."/>
            <person name="Lipzen A."/>
            <person name="Lutzoni F."/>
            <person name="Magnuson J."/>
            <person name="Mondo S."/>
            <person name="Nolan M."/>
            <person name="Ohm R."/>
            <person name="Pangilinan J."/>
            <person name="Park H.-J."/>
            <person name="Ramirez L."/>
            <person name="Alfaro M."/>
            <person name="Sun H."/>
            <person name="Tritt A."/>
            <person name="Yoshinaga Y."/>
            <person name="Zwiers L.-H."/>
            <person name="Turgeon B."/>
            <person name="Goodwin S."/>
            <person name="Spatafora J."/>
            <person name="Crous P."/>
            <person name="Grigoriev I."/>
        </authorList>
    </citation>
    <scope>NUCLEOTIDE SEQUENCE</scope>
    <source>
        <strain evidence="1">SCOH1-5</strain>
    </source>
</reference>
<protein>
    <submittedName>
        <fullName evidence="1">Uncharacterized protein</fullName>
    </submittedName>
</protein>
<keyword evidence="2" id="KW-1185">Reference proteome</keyword>
<sequence length="114" mass="12633">MRLLREQKARNEHVGVTILHMAQASSSMPILRVEIAPPTDDPHGAQEVLHSPAALAMLGSIHLYVPTSRRASASLGKCERSEEIPRKVYWRPGPISCLTRGPCALTILFWLRLA</sequence>
<dbReference type="Proteomes" id="UP000799539">
    <property type="component" value="Unassembled WGS sequence"/>
</dbReference>
<dbReference type="EMBL" id="ML992662">
    <property type="protein sequence ID" value="KAF2218083.1"/>
    <property type="molecule type" value="Genomic_DNA"/>
</dbReference>
<proteinExistence type="predicted"/>
<name>A0A6A6FXF4_9PEZI</name>
<organism evidence="1 2">
    <name type="scientific">Cercospora zeae-maydis SCOH1-5</name>
    <dbReference type="NCBI Taxonomy" id="717836"/>
    <lineage>
        <taxon>Eukaryota</taxon>
        <taxon>Fungi</taxon>
        <taxon>Dikarya</taxon>
        <taxon>Ascomycota</taxon>
        <taxon>Pezizomycotina</taxon>
        <taxon>Dothideomycetes</taxon>
        <taxon>Dothideomycetidae</taxon>
        <taxon>Mycosphaerellales</taxon>
        <taxon>Mycosphaerellaceae</taxon>
        <taxon>Cercospora</taxon>
    </lineage>
</organism>
<evidence type="ECO:0000313" key="1">
    <source>
        <dbReference type="EMBL" id="KAF2218083.1"/>
    </source>
</evidence>
<dbReference type="AlphaFoldDB" id="A0A6A6FXF4"/>